<evidence type="ECO:0008006" key="4">
    <source>
        <dbReference type="Google" id="ProtNLM"/>
    </source>
</evidence>
<accession>A0A2T0K486</accession>
<evidence type="ECO:0000256" key="1">
    <source>
        <dbReference type="SAM" id="MobiDB-lite"/>
    </source>
</evidence>
<feature type="compositionally biased region" description="Low complexity" evidence="1">
    <location>
        <begin position="26"/>
        <end position="35"/>
    </location>
</feature>
<sequence>MRFALFVAIPLALLAGCTDDEKAPDVTPSTAASAVPPSPPGDLPEAEAPRGALSAVGTEADWDTFVLACKNPEQEPVVQQVVTGDVTGDGVADAVVVRTCDSATTYIPSTIEVFDGSSPAQRPWRVGKPLLAGDADHLKPWVTQAEVRSGEIAVKFNGYQPSYESDGSLKPNQAKCPEYKFEYRFRLEGTDFLTTHKAAGIEGSGTGCLPAGL</sequence>
<reference evidence="2 3" key="1">
    <citation type="submission" date="2018-03" db="EMBL/GenBank/DDBJ databases">
        <title>Genomic Encyclopedia of Archaeal and Bacterial Type Strains, Phase II (KMG-II): from individual species to whole genera.</title>
        <authorList>
            <person name="Goeker M."/>
        </authorList>
    </citation>
    <scope>NUCLEOTIDE SEQUENCE [LARGE SCALE GENOMIC DNA]</scope>
    <source>
        <strain evidence="2 3">DSM 43146</strain>
    </source>
</reference>
<dbReference type="AlphaFoldDB" id="A0A2T0K486"/>
<dbReference type="EMBL" id="PVMZ01000015">
    <property type="protein sequence ID" value="PRX17702.1"/>
    <property type="molecule type" value="Genomic_DNA"/>
</dbReference>
<dbReference type="RefSeq" id="WP_106325103.1">
    <property type="nucleotide sequence ID" value="NZ_BOMO01000157.1"/>
</dbReference>
<name>A0A2T0K486_9ACTN</name>
<dbReference type="OrthoDB" id="3298175at2"/>
<organism evidence="2 3">
    <name type="scientific">Actinoplanes italicus</name>
    <dbReference type="NCBI Taxonomy" id="113567"/>
    <lineage>
        <taxon>Bacteria</taxon>
        <taxon>Bacillati</taxon>
        <taxon>Actinomycetota</taxon>
        <taxon>Actinomycetes</taxon>
        <taxon>Micromonosporales</taxon>
        <taxon>Micromonosporaceae</taxon>
        <taxon>Actinoplanes</taxon>
    </lineage>
</organism>
<gene>
    <name evidence="2" type="ORF">CLV67_115205</name>
</gene>
<proteinExistence type="predicted"/>
<protein>
    <recommendedName>
        <fullName evidence="4">LppP/LprE lipoprotein</fullName>
    </recommendedName>
</protein>
<evidence type="ECO:0000313" key="2">
    <source>
        <dbReference type="EMBL" id="PRX17702.1"/>
    </source>
</evidence>
<keyword evidence="3" id="KW-1185">Reference proteome</keyword>
<comment type="caution">
    <text evidence="2">The sequence shown here is derived from an EMBL/GenBank/DDBJ whole genome shotgun (WGS) entry which is preliminary data.</text>
</comment>
<feature type="region of interest" description="Disordered" evidence="1">
    <location>
        <begin position="22"/>
        <end position="49"/>
    </location>
</feature>
<dbReference type="Proteomes" id="UP000239415">
    <property type="component" value="Unassembled WGS sequence"/>
</dbReference>
<dbReference type="PROSITE" id="PS51257">
    <property type="entry name" value="PROKAR_LIPOPROTEIN"/>
    <property type="match status" value="1"/>
</dbReference>
<evidence type="ECO:0000313" key="3">
    <source>
        <dbReference type="Proteomes" id="UP000239415"/>
    </source>
</evidence>